<dbReference type="OrthoDB" id="8554634at2"/>
<sequence>MSFFSIFYPRTGARRGAPLAAALALRAPAPSPRRPPPWRRLSLLGAAAVLAGCASVSPDGLRSDVAALTAGRTGGVDAALPGTNPAARAQAQQAIAGWLAQPLTQDTAVRIALLNNPGLQERLAALGVADAERVQALTLPNPHLTLGRFANGHEREIERSLSFGLLDLITLPWRSARQAERLHLATLQAAQDVVTLAADTRRAWLRAVAAEQVAATHERMVEAAEAGAELAQRMVRAGNWSRLQQAREQAVLHQARAQLARARLTAATEREQLHHRLGVWGESAQYPLAQQLPPLPTSAWSADDLEATALRERLDVQAARRQLDTLAQRQGWSRAGAVWGNVGVAYSRNTATERASGHRDVQRGWELELPLPLFDWGGAARSRSQAEVEQASAQLQDTAVRARSEVRAAWHTYRTALDLARQQQTEVLPLRQFITEETTLRYNGMLASVWELLAQARASTQAVADAINAQRDFWLADTDLQLALTGTSPGALQGLSPGATAPSTSQGH</sequence>
<gene>
    <name evidence="2" type="ORF">EV674_12051</name>
</gene>
<dbReference type="Gene3D" id="1.20.1600.10">
    <property type="entry name" value="Outer membrane efflux proteins (OEP)"/>
    <property type="match status" value="1"/>
</dbReference>
<evidence type="ECO:0000256" key="1">
    <source>
        <dbReference type="SAM" id="Coils"/>
    </source>
</evidence>
<organism evidence="2 3">
    <name type="scientific">Simplicispira metamorpha</name>
    <dbReference type="NCBI Taxonomy" id="80881"/>
    <lineage>
        <taxon>Bacteria</taxon>
        <taxon>Pseudomonadati</taxon>
        <taxon>Pseudomonadota</taxon>
        <taxon>Betaproteobacteria</taxon>
        <taxon>Burkholderiales</taxon>
        <taxon>Comamonadaceae</taxon>
        <taxon>Simplicispira</taxon>
    </lineage>
</organism>
<accession>A0A4R2N5M6</accession>
<comment type="caution">
    <text evidence="2">The sequence shown here is derived from an EMBL/GenBank/DDBJ whole genome shotgun (WGS) entry which is preliminary data.</text>
</comment>
<dbReference type="SUPFAM" id="SSF56954">
    <property type="entry name" value="Outer membrane efflux proteins (OEP)"/>
    <property type="match status" value="1"/>
</dbReference>
<dbReference type="EMBL" id="SLXH01000020">
    <property type="protein sequence ID" value="TCP16182.1"/>
    <property type="molecule type" value="Genomic_DNA"/>
</dbReference>
<reference evidence="2 3" key="1">
    <citation type="submission" date="2019-03" db="EMBL/GenBank/DDBJ databases">
        <title>Genomic Encyclopedia of Type Strains, Phase IV (KMG-IV): sequencing the most valuable type-strain genomes for metagenomic binning, comparative biology and taxonomic classification.</title>
        <authorList>
            <person name="Goeker M."/>
        </authorList>
    </citation>
    <scope>NUCLEOTIDE SEQUENCE [LARGE SCALE GENOMIC DNA]</scope>
    <source>
        <strain evidence="2 3">DSM 1837</strain>
    </source>
</reference>
<protein>
    <submittedName>
        <fullName evidence="2">Outer membrane protein TolC</fullName>
    </submittedName>
</protein>
<dbReference type="Proteomes" id="UP000295182">
    <property type="component" value="Unassembled WGS sequence"/>
</dbReference>
<dbReference type="PANTHER" id="PTHR30203">
    <property type="entry name" value="OUTER MEMBRANE CATION EFFLUX PROTEIN"/>
    <property type="match status" value="1"/>
</dbReference>
<evidence type="ECO:0000313" key="2">
    <source>
        <dbReference type="EMBL" id="TCP16182.1"/>
    </source>
</evidence>
<feature type="coiled-coil region" evidence="1">
    <location>
        <begin position="243"/>
        <end position="272"/>
    </location>
</feature>
<evidence type="ECO:0000313" key="3">
    <source>
        <dbReference type="Proteomes" id="UP000295182"/>
    </source>
</evidence>
<name>A0A4R2N5M6_9BURK</name>
<proteinExistence type="predicted"/>
<keyword evidence="3" id="KW-1185">Reference proteome</keyword>
<dbReference type="RefSeq" id="WP_119013439.1">
    <property type="nucleotide sequence ID" value="NZ_QXNC01000017.1"/>
</dbReference>
<dbReference type="InterPro" id="IPR010131">
    <property type="entry name" value="MdtP/NodT-like"/>
</dbReference>
<dbReference type="PANTHER" id="PTHR30203:SF24">
    <property type="entry name" value="BLR4935 PROTEIN"/>
    <property type="match status" value="1"/>
</dbReference>
<keyword evidence="1" id="KW-0175">Coiled coil</keyword>
<dbReference type="AlphaFoldDB" id="A0A4R2N5M6"/>
<dbReference type="GO" id="GO:0015562">
    <property type="term" value="F:efflux transmembrane transporter activity"/>
    <property type="evidence" value="ECO:0007669"/>
    <property type="project" value="InterPro"/>
</dbReference>